<dbReference type="AlphaFoldDB" id="A0A6J4JAP8"/>
<protein>
    <submittedName>
        <fullName evidence="1">Uncharacterized protein</fullName>
    </submittedName>
</protein>
<proteinExistence type="predicted"/>
<dbReference type="EMBL" id="CADCTB010000201">
    <property type="protein sequence ID" value="CAA9271589.1"/>
    <property type="molecule type" value="Genomic_DNA"/>
</dbReference>
<evidence type="ECO:0000313" key="1">
    <source>
        <dbReference type="EMBL" id="CAA9271589.1"/>
    </source>
</evidence>
<organism evidence="1">
    <name type="scientific">uncultured Acidimicrobiales bacterium</name>
    <dbReference type="NCBI Taxonomy" id="310071"/>
    <lineage>
        <taxon>Bacteria</taxon>
        <taxon>Bacillati</taxon>
        <taxon>Actinomycetota</taxon>
        <taxon>Acidimicrobiia</taxon>
        <taxon>Acidimicrobiales</taxon>
        <taxon>environmental samples</taxon>
    </lineage>
</organism>
<accession>A0A6J4JAP8</accession>
<sequence>MKPSVDAQLAAFAQAFGSFRDGLADAIKKENPVSVASVDRFEFDLEGPTVVLSVTSGYITAQQDGAWAVTKTMQQLWEARTIADVPDVIPHFRLTLGAVRYECSKEFMMRLASHRASREDWEAACRV</sequence>
<reference evidence="1" key="1">
    <citation type="submission" date="2020-02" db="EMBL/GenBank/DDBJ databases">
        <authorList>
            <person name="Meier V. D."/>
        </authorList>
    </citation>
    <scope>NUCLEOTIDE SEQUENCE</scope>
    <source>
        <strain evidence="1">AVDCRST_MAG10</strain>
    </source>
</reference>
<gene>
    <name evidence="1" type="ORF">AVDCRST_MAG10-3331</name>
</gene>
<name>A0A6J4JAP8_9ACTN</name>